<evidence type="ECO:0000256" key="2">
    <source>
        <dbReference type="ARBA" id="ARBA00005263"/>
    </source>
</evidence>
<evidence type="ECO:0000313" key="9">
    <source>
        <dbReference type="EMBL" id="KAJ2851180.1"/>
    </source>
</evidence>
<dbReference type="EMBL" id="JANBUW010000016">
    <property type="protein sequence ID" value="KAJ2851180.1"/>
    <property type="molecule type" value="Genomic_DNA"/>
</dbReference>
<feature type="compositionally biased region" description="Low complexity" evidence="8">
    <location>
        <begin position="71"/>
        <end position="95"/>
    </location>
</feature>
<keyword evidence="3 6" id="KW-0472">Membrane</keyword>
<evidence type="ECO:0000256" key="8">
    <source>
        <dbReference type="SAM" id="MobiDB-lite"/>
    </source>
</evidence>
<evidence type="ECO:0000313" key="10">
    <source>
        <dbReference type="Proteomes" id="UP001139887"/>
    </source>
</evidence>
<protein>
    <recommendedName>
        <fullName evidence="6">Clathrin light chain</fullName>
    </recommendedName>
</protein>
<comment type="caution">
    <text evidence="9">The sequence shown here is derived from an EMBL/GenBank/DDBJ whole genome shotgun (WGS) entry which is preliminary data.</text>
</comment>
<evidence type="ECO:0000256" key="3">
    <source>
        <dbReference type="ARBA" id="ARBA00023136"/>
    </source>
</evidence>
<dbReference type="AlphaFoldDB" id="A0A9W8I9U3"/>
<evidence type="ECO:0000256" key="1">
    <source>
        <dbReference type="ARBA" id="ARBA00004180"/>
    </source>
</evidence>
<evidence type="ECO:0000256" key="5">
    <source>
        <dbReference type="ARBA" id="ARBA00023329"/>
    </source>
</evidence>
<feature type="region of interest" description="Disordered" evidence="8">
    <location>
        <begin position="183"/>
        <end position="252"/>
    </location>
</feature>
<dbReference type="GO" id="GO:0030130">
    <property type="term" value="C:clathrin coat of trans-Golgi network vesicle"/>
    <property type="evidence" value="ECO:0007669"/>
    <property type="project" value="InterPro"/>
</dbReference>
<gene>
    <name evidence="9" type="primary">clc1</name>
    <name evidence="9" type="ORF">IWW36_001319</name>
</gene>
<comment type="function">
    <text evidence="6">Clathrin is the major protein of the polyhedral coat of coated pits and vesicles.</text>
</comment>
<comment type="similarity">
    <text evidence="2 6">Belongs to the clathrin light chain family.</text>
</comment>
<proteinExistence type="inferred from homology"/>
<reference evidence="9" key="1">
    <citation type="submission" date="2022-07" db="EMBL/GenBank/DDBJ databases">
        <title>Phylogenomic reconstructions and comparative analyses of Kickxellomycotina fungi.</title>
        <authorList>
            <person name="Reynolds N.K."/>
            <person name="Stajich J.E."/>
            <person name="Barry K."/>
            <person name="Grigoriev I.V."/>
            <person name="Crous P."/>
            <person name="Smith M.E."/>
        </authorList>
    </citation>
    <scope>NUCLEOTIDE SEQUENCE</scope>
    <source>
        <strain evidence="9">NRRL 1566</strain>
    </source>
</reference>
<dbReference type="Pfam" id="PF01086">
    <property type="entry name" value="Clathrin_lg_ch"/>
    <property type="match status" value="1"/>
</dbReference>
<feature type="compositionally biased region" description="Low complexity" evidence="8">
    <location>
        <begin position="240"/>
        <end position="252"/>
    </location>
</feature>
<dbReference type="Proteomes" id="UP001139887">
    <property type="component" value="Unassembled WGS sequence"/>
</dbReference>
<evidence type="ECO:0000256" key="7">
    <source>
        <dbReference type="SAM" id="Coils"/>
    </source>
</evidence>
<sequence length="252" mass="27541">MADDPMAEFLARERAALGEDADLFQSGSSNSPSQSVTSPTASEQQQQQPEAAASDASAFMPNLTTSTSEFASPSNSTSAFPPAATPSPSMAKSPSQPQEKSQFEQDWISKHQEIIQERDRASESKHEEIVNEAREAIDKFYEEYNERKDKAIEENRANQEIEAQAANRGTLWERVLKQADMVAKATTTASSSTGVSERHASPAPFGSARQQSPQQLQQQPNRDTSRMRELLQDLRRDPNAPGAKKAEAAASA</sequence>
<feature type="compositionally biased region" description="Low complexity" evidence="8">
    <location>
        <begin position="26"/>
        <end position="58"/>
    </location>
</feature>
<dbReference type="GO" id="GO:0005198">
    <property type="term" value="F:structural molecule activity"/>
    <property type="evidence" value="ECO:0007669"/>
    <property type="project" value="InterPro"/>
</dbReference>
<dbReference type="GO" id="GO:0016192">
    <property type="term" value="P:vesicle-mediated transport"/>
    <property type="evidence" value="ECO:0007669"/>
    <property type="project" value="InterPro"/>
</dbReference>
<dbReference type="InterPro" id="IPR000996">
    <property type="entry name" value="Clathrin_L-chain"/>
</dbReference>
<feature type="compositionally biased region" description="Basic and acidic residues" evidence="8">
    <location>
        <begin position="223"/>
        <end position="238"/>
    </location>
</feature>
<accession>A0A9W8I9U3</accession>
<keyword evidence="5 6" id="KW-0968">Cytoplasmic vesicle</keyword>
<dbReference type="GO" id="GO:0030132">
    <property type="term" value="C:clathrin coat of coated pit"/>
    <property type="evidence" value="ECO:0007669"/>
    <property type="project" value="InterPro"/>
</dbReference>
<comment type="subcellular location">
    <subcellularLocation>
        <location evidence="1 6">Cytoplasmic vesicle membrane</location>
        <topology evidence="1 6">Peripheral membrane protein</topology>
        <orientation evidence="1 6">Cytoplasmic side</orientation>
    </subcellularLocation>
    <subcellularLocation>
        <location evidence="6">Membrane</location>
        <location evidence="6">Coated pit</location>
        <topology evidence="6">Peripheral membrane protein</topology>
        <orientation evidence="6">Cytoplasmic side</orientation>
    </subcellularLocation>
    <text evidence="6">Cytoplasmic face of coated pits and vesicles.</text>
</comment>
<feature type="coiled-coil region" evidence="7">
    <location>
        <begin position="130"/>
        <end position="161"/>
    </location>
</feature>
<dbReference type="OrthoDB" id="5512at2759"/>
<feature type="region of interest" description="Disordered" evidence="8">
    <location>
        <begin position="1"/>
        <end position="130"/>
    </location>
</feature>
<evidence type="ECO:0000256" key="4">
    <source>
        <dbReference type="ARBA" id="ARBA00023176"/>
    </source>
</evidence>
<feature type="compositionally biased region" description="Low complexity" evidence="8">
    <location>
        <begin position="183"/>
        <end position="193"/>
    </location>
</feature>
<feature type="compositionally biased region" description="Low complexity" evidence="8">
    <location>
        <begin position="210"/>
        <end position="220"/>
    </location>
</feature>
<keyword evidence="10" id="KW-1185">Reference proteome</keyword>
<keyword evidence="7" id="KW-0175">Coiled coil</keyword>
<evidence type="ECO:0000256" key="6">
    <source>
        <dbReference type="RuleBase" id="RU363137"/>
    </source>
</evidence>
<name>A0A9W8I9U3_9FUNG</name>
<organism evidence="9 10">
    <name type="scientific">Coemansia brasiliensis</name>
    <dbReference type="NCBI Taxonomy" id="2650707"/>
    <lineage>
        <taxon>Eukaryota</taxon>
        <taxon>Fungi</taxon>
        <taxon>Fungi incertae sedis</taxon>
        <taxon>Zoopagomycota</taxon>
        <taxon>Kickxellomycotina</taxon>
        <taxon>Kickxellomycetes</taxon>
        <taxon>Kickxellales</taxon>
        <taxon>Kickxellaceae</taxon>
        <taxon>Coemansia</taxon>
    </lineage>
</organism>
<feature type="compositionally biased region" description="Basic and acidic residues" evidence="8">
    <location>
        <begin position="101"/>
        <end position="130"/>
    </location>
</feature>
<dbReference type="GO" id="GO:0006886">
    <property type="term" value="P:intracellular protein transport"/>
    <property type="evidence" value="ECO:0007669"/>
    <property type="project" value="InterPro"/>
</dbReference>
<keyword evidence="4 6" id="KW-0168">Coated pit</keyword>